<evidence type="ECO:0000256" key="1">
    <source>
        <dbReference type="ARBA" id="ARBA00007613"/>
    </source>
</evidence>
<dbReference type="AlphaFoldDB" id="A0A5M9H787"/>
<feature type="signal peptide" evidence="2">
    <location>
        <begin position="1"/>
        <end position="22"/>
    </location>
</feature>
<proteinExistence type="inferred from homology"/>
<evidence type="ECO:0000313" key="4">
    <source>
        <dbReference type="Proteomes" id="UP000322918"/>
    </source>
</evidence>
<reference evidence="3 4" key="1">
    <citation type="submission" date="2019-09" db="EMBL/GenBank/DDBJ databases">
        <title>Pararcticibacter amylolyticus gen. nov., sp. nov., isolated from a rottenly hemp rope, and reclassification of Pedobacter tournemirensis as Pararcticibacter tournemirensis comb. nov.</title>
        <authorList>
            <person name="Cai Y."/>
        </authorList>
    </citation>
    <scope>NUCLEOTIDE SEQUENCE [LARGE SCALE GENOMIC DNA]</scope>
    <source>
        <strain evidence="3 4">TF5-37.2-LB10</strain>
    </source>
</reference>
<evidence type="ECO:0000313" key="3">
    <source>
        <dbReference type="EMBL" id="KAA8482803.1"/>
    </source>
</evidence>
<dbReference type="Pfam" id="PF02321">
    <property type="entry name" value="OEP"/>
    <property type="match status" value="1"/>
</dbReference>
<keyword evidence="2" id="KW-0732">Signal</keyword>
<dbReference type="EMBL" id="VWNE01000015">
    <property type="protein sequence ID" value="KAA8482803.1"/>
    <property type="molecule type" value="Genomic_DNA"/>
</dbReference>
<accession>A0A5M9H787</accession>
<dbReference type="Gene3D" id="1.20.1600.10">
    <property type="entry name" value="Outer membrane efflux proteins (OEP)"/>
    <property type="match status" value="1"/>
</dbReference>
<dbReference type="SUPFAM" id="SSF56954">
    <property type="entry name" value="Outer membrane efflux proteins (OEP)"/>
    <property type="match status" value="1"/>
</dbReference>
<evidence type="ECO:0000256" key="2">
    <source>
        <dbReference type="SAM" id="SignalP"/>
    </source>
</evidence>
<protein>
    <submittedName>
        <fullName evidence="3">TolC family protein</fullName>
    </submittedName>
</protein>
<dbReference type="RefSeq" id="WP_141815342.1">
    <property type="nucleotide sequence ID" value="NZ_VFPL01000001.1"/>
</dbReference>
<dbReference type="InterPro" id="IPR003423">
    <property type="entry name" value="OMP_efflux"/>
</dbReference>
<gene>
    <name evidence="3" type="ORF">F1649_11165</name>
</gene>
<dbReference type="GO" id="GO:0015562">
    <property type="term" value="F:efflux transmembrane transporter activity"/>
    <property type="evidence" value="ECO:0007669"/>
    <property type="project" value="InterPro"/>
</dbReference>
<comment type="caution">
    <text evidence="3">The sequence shown here is derived from an EMBL/GenBank/DDBJ whole genome shotgun (WGS) entry which is preliminary data.</text>
</comment>
<feature type="chain" id="PRO_5024280981" evidence="2">
    <location>
        <begin position="23"/>
        <end position="226"/>
    </location>
</feature>
<organism evidence="3 4">
    <name type="scientific">Arcticibacter tournemirensis</name>
    <dbReference type="NCBI Taxonomy" id="699437"/>
    <lineage>
        <taxon>Bacteria</taxon>
        <taxon>Pseudomonadati</taxon>
        <taxon>Bacteroidota</taxon>
        <taxon>Sphingobacteriia</taxon>
        <taxon>Sphingobacteriales</taxon>
        <taxon>Sphingobacteriaceae</taxon>
        <taxon>Arcticibacter</taxon>
    </lineage>
</organism>
<name>A0A5M9H787_9SPHI</name>
<keyword evidence="4" id="KW-1185">Reference proteome</keyword>
<dbReference type="OrthoDB" id="793488at2"/>
<dbReference type="Proteomes" id="UP000322918">
    <property type="component" value="Unassembled WGS sequence"/>
</dbReference>
<sequence length="226" mass="25878">MNIKRLVIPLLFMSMVFSSARAQETIMNDLSYLYMEKLVAVAKANYPRVQSFNHRIEIAKSNVASQKLSWLDPIGFSYVARSNRNTVDIIDPAILTGYQFGISINPGSFLRKPGAIKAAKEELKISLLEQKEYELQLESEVKRRYLIYLQSLNNLRLQTKMVMDAESVFKDLRIRYEKNEITFQEYTNASMSISSAYQGKISAETALISAKTSLEELLVKKLEEIK</sequence>
<comment type="similarity">
    <text evidence="1">Belongs to the outer membrane factor (OMF) (TC 1.B.17) family.</text>
</comment>